<feature type="domain" description="Glycosyltransferase family 28 N-terminal" evidence="3">
    <location>
        <begin position="133"/>
        <end position="190"/>
    </location>
</feature>
<dbReference type="InterPro" id="IPR002213">
    <property type="entry name" value="UDP_glucos_trans"/>
</dbReference>
<dbReference type="SUPFAM" id="SSF53756">
    <property type="entry name" value="UDP-Glycosyltransferase/glycogen phosphorylase"/>
    <property type="match status" value="1"/>
</dbReference>
<evidence type="ECO:0000256" key="2">
    <source>
        <dbReference type="SAM" id="MobiDB-lite"/>
    </source>
</evidence>
<feature type="compositionally biased region" description="Basic and acidic residues" evidence="2">
    <location>
        <begin position="1178"/>
        <end position="1188"/>
    </location>
</feature>
<feature type="compositionally biased region" description="Basic and acidic residues" evidence="2">
    <location>
        <begin position="1208"/>
        <end position="1234"/>
    </location>
</feature>
<feature type="region of interest" description="Disordered" evidence="2">
    <location>
        <begin position="1034"/>
        <end position="1234"/>
    </location>
</feature>
<feature type="compositionally biased region" description="Low complexity" evidence="2">
    <location>
        <begin position="700"/>
        <end position="720"/>
    </location>
</feature>
<dbReference type="FunFam" id="3.40.50.2000:FF:000100">
    <property type="entry name" value="Glycosyltransferase family 1 protein"/>
    <property type="match status" value="1"/>
</dbReference>
<feature type="compositionally biased region" description="Low complexity" evidence="2">
    <location>
        <begin position="1034"/>
        <end position="1051"/>
    </location>
</feature>
<dbReference type="InterPro" id="IPR050426">
    <property type="entry name" value="Glycosyltransferase_28"/>
</dbReference>
<keyword evidence="6" id="KW-1185">Reference proteome</keyword>
<evidence type="ECO:0008006" key="7">
    <source>
        <dbReference type="Google" id="ProtNLM"/>
    </source>
</evidence>
<comment type="caution">
    <text evidence="5">The sequence shown here is derived from an EMBL/GenBank/DDBJ whole genome shotgun (WGS) entry which is preliminary data.</text>
</comment>
<protein>
    <recommendedName>
        <fullName evidence="7">Glycosyltransferase family 28 N-terminal domain-containing protein</fullName>
    </recommendedName>
</protein>
<dbReference type="PROSITE" id="PS50330">
    <property type="entry name" value="UIM"/>
    <property type="match status" value="2"/>
</dbReference>
<feature type="region of interest" description="Disordered" evidence="2">
    <location>
        <begin position="958"/>
        <end position="1000"/>
    </location>
</feature>
<dbReference type="GO" id="GO:0005975">
    <property type="term" value="P:carbohydrate metabolic process"/>
    <property type="evidence" value="ECO:0007669"/>
    <property type="project" value="InterPro"/>
</dbReference>
<dbReference type="PANTHER" id="PTHR48050">
    <property type="entry name" value="STEROL 3-BETA-GLUCOSYLTRANSFERASE"/>
    <property type="match status" value="1"/>
</dbReference>
<dbReference type="InterPro" id="IPR003903">
    <property type="entry name" value="UIM_dom"/>
</dbReference>
<feature type="compositionally biased region" description="Polar residues" evidence="2">
    <location>
        <begin position="721"/>
        <end position="731"/>
    </location>
</feature>
<sequence length="1295" mass="139504">MAEKANPGKLSREVTPQPTGRVADGYNLGGDGDNSPLDLGAGDEAPPAYGELYDRVHLSQAGFDAGAVVTDNGRVNIRINQTNRRLADLLAPTLRSQLLPSEKDSKEPLPPAYIPPSLGGQPGQTPPPKLNLVIQIVGSRGDVQPFVALGKVLKDTYGHRVRVATHPTFQKFVEENGLEFFSIGGDPAELMAFMVKNPGLMPGIDALKNGEITRRRKGIEEIVLGCWRSCIEAGDGLGPPPETNQSAEPIGNDYRLPGDQNKKPFVADAIIANPPSFAHIHIAEKMGIPLHMMFTMPWSPTRAFPHPLANIESTNTDIVMTNYVSYALVEMMTWQGLGDVINRFRTKVLDLEPLSLIWAPGILSRLHIPTTYCWSPALIPKPNDWAREITIPGFYFLDLATDYTPEPDLAAFLESGPPPVYIGFGSIVVEDPDKLTNMIFDAVKISGVRALVSKGWGGLGADSLGIPDGVFMLGNCPHDWLFKKVSCVVHHGGAGTTAAGIKTGTPTVVVPFFGDQPFWGSMVAKAGAGPPPIAYKELDAQKLANAITTALKPETQARAKELGESIRQEKGTDLGAKSFHDFLDYDSLRCSIAPSRTAVWRVGKTNTRLSGLAAAVLVKQHVLDYSDLKLYRPQEYDTEQQPWDPISAVTSALVGDIGTIAMALGDIPRDWFKVKKAKSETIDPNDDNAAGKDAAVATHDAASSSRLSLTSDTASTSSARQSISKSPSGQDLPTPGGGSLKAPSGASSGSSGSSTKSPKPGHTPGPSKPQGDPSQNIDVEAALRLGLETGTGIQRILETGFKSPMNFTMGLAKGFRNAPKLYNDDTIRKEEKVTGFGSGFMVASKELGLGFYDGVSGLATQPLRGAQKEGGIGFIKGMGKGIGGLILKPAAGIWSVPAYVMKGLHAEVKAKFHTSVENYIIVSRILQGEDDLRTATIQEQDDIVLRFHTRKDDLKGIDSSKYKQKNASSEAVSGEAARSRGVQGEAGTLPDSPPKTGFWNTKHLSFDERKKLHALKDAWNKRSMTDAAAALLSPTSQTPAAAATPARQPSPKFEPEDPEMERAIRESVVQTSHGDPNEDVVIEAQVRASVREMRRIADEERKREQEGHGQDFKQRSSGPPELPARTESAAAGPSKEVTDQEFEELVAEAVRQSMIAEGQGQGQGQGIEGANAQDEEEYFRLALEESKRTASTSPGARLDDGNEDDDEELRKVLEESQRAHQEDIARRSTGKSEEEIIMEYVKKQSLAEEEFRRNKAKGKVAEVVSGGDEDDEELKRALEESLRMSGKEGGPSSSG</sequence>
<gene>
    <name evidence="5" type="ORF">SLS53_003651</name>
</gene>
<dbReference type="InterPro" id="IPR010610">
    <property type="entry name" value="EryCIII-like_C"/>
</dbReference>
<dbReference type="Gene3D" id="3.40.50.2000">
    <property type="entry name" value="Glycogen Phosphorylase B"/>
    <property type="match status" value="2"/>
</dbReference>
<feature type="region of interest" description="Disordered" evidence="2">
    <location>
        <begin position="679"/>
        <end position="775"/>
    </location>
</feature>
<feature type="region of interest" description="Disordered" evidence="2">
    <location>
        <begin position="1"/>
        <end position="46"/>
    </location>
</feature>
<accession>A0AAN9UD29</accession>
<dbReference type="Pfam" id="PF03033">
    <property type="entry name" value="Glyco_transf_28"/>
    <property type="match status" value="1"/>
</dbReference>
<evidence type="ECO:0000259" key="3">
    <source>
        <dbReference type="Pfam" id="PF03033"/>
    </source>
</evidence>
<feature type="compositionally biased region" description="Low complexity" evidence="2">
    <location>
        <begin position="740"/>
        <end position="760"/>
    </location>
</feature>
<dbReference type="Proteomes" id="UP001320245">
    <property type="component" value="Unassembled WGS sequence"/>
</dbReference>
<organism evidence="5 6">
    <name type="scientific">Cytospora paraplurivora</name>
    <dbReference type="NCBI Taxonomy" id="2898453"/>
    <lineage>
        <taxon>Eukaryota</taxon>
        <taxon>Fungi</taxon>
        <taxon>Dikarya</taxon>
        <taxon>Ascomycota</taxon>
        <taxon>Pezizomycotina</taxon>
        <taxon>Sordariomycetes</taxon>
        <taxon>Sordariomycetidae</taxon>
        <taxon>Diaporthales</taxon>
        <taxon>Cytosporaceae</taxon>
        <taxon>Cytospora</taxon>
    </lineage>
</organism>
<dbReference type="EMBL" id="JAJSPL020000011">
    <property type="protein sequence ID" value="KAK7744130.1"/>
    <property type="molecule type" value="Genomic_DNA"/>
</dbReference>
<dbReference type="PANTHER" id="PTHR48050:SF13">
    <property type="entry name" value="STEROL 3-BETA-GLUCOSYLTRANSFERASE UGT80A2"/>
    <property type="match status" value="1"/>
</dbReference>
<reference evidence="5 6" key="1">
    <citation type="journal article" date="2023" name="PLoS ONE">
        <title>Cytospora paraplurivora sp. nov. isolated from orchards with fruit tree decline syndrome in Ontario, Canada.</title>
        <authorList>
            <person name="Ilyukhin E."/>
            <person name="Nguyen H.D.T."/>
            <person name="Castle A.J."/>
            <person name="Ellouze W."/>
        </authorList>
    </citation>
    <scope>NUCLEOTIDE SEQUENCE [LARGE SCALE GENOMIC DNA]</scope>
    <source>
        <strain evidence="5 6">FDS-564</strain>
    </source>
</reference>
<evidence type="ECO:0000256" key="1">
    <source>
        <dbReference type="ARBA" id="ARBA00022679"/>
    </source>
</evidence>
<evidence type="ECO:0000313" key="5">
    <source>
        <dbReference type="EMBL" id="KAK7744130.1"/>
    </source>
</evidence>
<dbReference type="GO" id="GO:0016906">
    <property type="term" value="F:sterol 3-beta-glucosyltransferase activity"/>
    <property type="evidence" value="ECO:0007669"/>
    <property type="project" value="UniProtKB-ARBA"/>
</dbReference>
<dbReference type="InterPro" id="IPR004276">
    <property type="entry name" value="GlycoTrans_28_N"/>
</dbReference>
<evidence type="ECO:0000313" key="6">
    <source>
        <dbReference type="Proteomes" id="UP001320245"/>
    </source>
</evidence>
<dbReference type="FunFam" id="3.40.50.2000:FF:000009">
    <property type="entry name" value="Sterol 3-beta-glucosyltransferase UGT80A2"/>
    <property type="match status" value="1"/>
</dbReference>
<dbReference type="Pfam" id="PF06722">
    <property type="entry name" value="EryCIII-like_C"/>
    <property type="match status" value="1"/>
</dbReference>
<name>A0AAN9UD29_9PEZI</name>
<feature type="domain" description="Erythromycin biosynthesis protein CIII-like C-terminal" evidence="4">
    <location>
        <begin position="465"/>
        <end position="557"/>
    </location>
</feature>
<dbReference type="SMART" id="SM00726">
    <property type="entry name" value="UIM"/>
    <property type="match status" value="4"/>
</dbReference>
<feature type="region of interest" description="Disordered" evidence="2">
    <location>
        <begin position="98"/>
        <end position="126"/>
    </location>
</feature>
<proteinExistence type="predicted"/>
<feature type="region of interest" description="Disordered" evidence="2">
    <location>
        <begin position="1249"/>
        <end position="1295"/>
    </location>
</feature>
<evidence type="ECO:0000259" key="4">
    <source>
        <dbReference type="Pfam" id="PF06722"/>
    </source>
</evidence>
<keyword evidence="1" id="KW-0808">Transferase</keyword>
<dbReference type="CDD" id="cd03784">
    <property type="entry name" value="GT1_Gtf-like"/>
    <property type="match status" value="1"/>
</dbReference>
<feature type="compositionally biased region" description="Basic and acidic residues" evidence="2">
    <location>
        <begin position="1273"/>
        <end position="1286"/>
    </location>
</feature>
<feature type="compositionally biased region" description="Basic and acidic residues" evidence="2">
    <location>
        <begin position="1089"/>
        <end position="1114"/>
    </location>
</feature>